<dbReference type="NCBIfam" id="TIGR01353">
    <property type="entry name" value="dGTP_triPase"/>
    <property type="match status" value="1"/>
</dbReference>
<dbReference type="RefSeq" id="WP_061080284.1">
    <property type="nucleotide sequence ID" value="NZ_JAAXPG010000002.1"/>
</dbReference>
<dbReference type="NCBIfam" id="TIGR00277">
    <property type="entry name" value="HDIG"/>
    <property type="match status" value="1"/>
</dbReference>
<sequence>MNERDLQRRTPTAGDHDPLEEDYSRVLRSAALRRLGGVSQSLHLEEDATTPRTRLTHSLEVACIAGRIAQRVGAHVRLVETAGLAHDLGHPPFGHYGESVLDALGQTAGGFEANAQTLRVLTRLEPVGHSSGLNLTRATIDAACKYPWPRQEGRHKFGVFPQDADAFAWARHGAPQGAVSAEAQIMDWADDIANATGDLEDGVRARLLRPRTLTENAHRRFLSYLAAECLSTQPAEHIDQAARELLQLQEFAALAEEEVDATPRAREALCALTRTLTTRWLQATTAQGTPVRRHHARIRVDPRAHAEVAWVKAATLHHVLRPPQRRTHRPRIRQALTHLFEHLHHHPGQLNPSAHHLWHKATTSQDRTRAVLDHIATMTEPQVNSHARTHGL</sequence>
<dbReference type="SMART" id="SM00471">
    <property type="entry name" value="HDc"/>
    <property type="match status" value="1"/>
</dbReference>
<dbReference type="Pfam" id="PF13286">
    <property type="entry name" value="HD_assoc"/>
    <property type="match status" value="1"/>
</dbReference>
<dbReference type="PROSITE" id="PS51831">
    <property type="entry name" value="HD"/>
    <property type="match status" value="1"/>
</dbReference>
<comment type="caution">
    <text evidence="4">The sequence shown here is derived from an EMBL/GenBank/DDBJ whole genome shotgun (WGS) entry which is preliminary data.</text>
</comment>
<dbReference type="InterPro" id="IPR006675">
    <property type="entry name" value="HDIG_dom"/>
</dbReference>
<name>A0A7X6M8K2_9ACTN</name>
<organism evidence="4 5">
    <name type="scientific">Nocardiopsis alborubida</name>
    <dbReference type="NCBI Taxonomy" id="146802"/>
    <lineage>
        <taxon>Bacteria</taxon>
        <taxon>Bacillati</taxon>
        <taxon>Actinomycetota</taxon>
        <taxon>Actinomycetes</taxon>
        <taxon>Streptosporangiales</taxon>
        <taxon>Nocardiopsidaceae</taxon>
        <taxon>Nocardiopsis</taxon>
    </lineage>
</organism>
<dbReference type="InterPro" id="IPR026875">
    <property type="entry name" value="PHydrolase_assoc_dom"/>
</dbReference>
<protein>
    <submittedName>
        <fullName evidence="4">DNTP triphosphohydrolase</fullName>
    </submittedName>
</protein>
<proteinExistence type="predicted"/>
<dbReference type="CDD" id="cd00077">
    <property type="entry name" value="HDc"/>
    <property type="match status" value="1"/>
</dbReference>
<feature type="domain" description="HD" evidence="3">
    <location>
        <begin position="54"/>
        <end position="170"/>
    </location>
</feature>
<evidence type="ECO:0000256" key="2">
    <source>
        <dbReference type="SAM" id="MobiDB-lite"/>
    </source>
</evidence>
<evidence type="ECO:0000313" key="4">
    <source>
        <dbReference type="EMBL" id="NKY96721.1"/>
    </source>
</evidence>
<dbReference type="InterPro" id="IPR006261">
    <property type="entry name" value="dGTPase"/>
</dbReference>
<dbReference type="Gene3D" id="1.10.3210.10">
    <property type="entry name" value="Hypothetical protein af1432"/>
    <property type="match status" value="1"/>
</dbReference>
<reference evidence="4 5" key="1">
    <citation type="submission" date="2020-04" db="EMBL/GenBank/DDBJ databases">
        <title>MicrobeNet Type strains.</title>
        <authorList>
            <person name="Nicholson A.C."/>
        </authorList>
    </citation>
    <scope>NUCLEOTIDE SEQUENCE [LARGE SCALE GENOMIC DNA]</scope>
    <source>
        <strain evidence="4 5">ATCC 23612</strain>
    </source>
</reference>
<dbReference type="InterPro" id="IPR003607">
    <property type="entry name" value="HD/PDEase_dom"/>
</dbReference>
<accession>A0A7X6M8K2</accession>
<dbReference type="SUPFAM" id="SSF109604">
    <property type="entry name" value="HD-domain/PDEase-like"/>
    <property type="match status" value="1"/>
</dbReference>
<gene>
    <name evidence="4" type="primary">dgt</name>
    <name evidence="4" type="ORF">HGB44_03390</name>
</gene>
<evidence type="ECO:0000313" key="5">
    <source>
        <dbReference type="Proteomes" id="UP000553209"/>
    </source>
</evidence>
<dbReference type="PANTHER" id="PTHR11373">
    <property type="entry name" value="DEOXYNUCLEOSIDE TRIPHOSPHATE TRIPHOSPHOHYDROLASE"/>
    <property type="match status" value="1"/>
</dbReference>
<dbReference type="GO" id="GO:0006203">
    <property type="term" value="P:dGTP catabolic process"/>
    <property type="evidence" value="ECO:0007669"/>
    <property type="project" value="TreeGrafter"/>
</dbReference>
<keyword evidence="1 4" id="KW-0378">Hydrolase</keyword>
<evidence type="ECO:0000256" key="1">
    <source>
        <dbReference type="ARBA" id="ARBA00022801"/>
    </source>
</evidence>
<dbReference type="Proteomes" id="UP000553209">
    <property type="component" value="Unassembled WGS sequence"/>
</dbReference>
<dbReference type="Pfam" id="PF01966">
    <property type="entry name" value="HD"/>
    <property type="match status" value="1"/>
</dbReference>
<dbReference type="GO" id="GO:0008832">
    <property type="term" value="F:dGTPase activity"/>
    <property type="evidence" value="ECO:0007669"/>
    <property type="project" value="TreeGrafter"/>
</dbReference>
<dbReference type="AlphaFoldDB" id="A0A7X6M8K2"/>
<feature type="region of interest" description="Disordered" evidence="2">
    <location>
        <begin position="1"/>
        <end position="21"/>
    </location>
</feature>
<dbReference type="InterPro" id="IPR006674">
    <property type="entry name" value="HD_domain"/>
</dbReference>
<dbReference type="PANTHER" id="PTHR11373:SF32">
    <property type="entry name" value="DEOXYGUANOSINETRIPHOSPHATE TRIPHOSPHOHYDROLASE"/>
    <property type="match status" value="1"/>
</dbReference>
<dbReference type="EMBL" id="JAAXPG010000002">
    <property type="protein sequence ID" value="NKY96721.1"/>
    <property type="molecule type" value="Genomic_DNA"/>
</dbReference>
<evidence type="ECO:0000259" key="3">
    <source>
        <dbReference type="PROSITE" id="PS51831"/>
    </source>
</evidence>
<keyword evidence="5" id="KW-1185">Reference proteome</keyword>
<dbReference type="InterPro" id="IPR050135">
    <property type="entry name" value="dGTPase-like"/>
</dbReference>